<dbReference type="PATRIC" id="fig|864069.3.peg.3720"/>
<gene>
    <name evidence="1" type="ORF">MicloDRAFT_00034170</name>
</gene>
<protein>
    <submittedName>
        <fullName evidence="1">Uncharacterized protein</fullName>
    </submittedName>
</protein>
<reference evidence="1 2" key="1">
    <citation type="submission" date="2012-02" db="EMBL/GenBank/DDBJ databases">
        <title>Improved High-Quality Draft sequence of Microvirga sp. WSM3557.</title>
        <authorList>
            <consortium name="US DOE Joint Genome Institute"/>
            <person name="Lucas S."/>
            <person name="Han J."/>
            <person name="Lapidus A."/>
            <person name="Cheng J.-F."/>
            <person name="Goodwin L."/>
            <person name="Pitluck S."/>
            <person name="Peters L."/>
            <person name="Zhang X."/>
            <person name="Detter J.C."/>
            <person name="Han C."/>
            <person name="Tapia R."/>
            <person name="Land M."/>
            <person name="Hauser L."/>
            <person name="Kyrpides N."/>
            <person name="Ivanova N."/>
            <person name="Pagani I."/>
            <person name="Brau L."/>
            <person name="Yates R."/>
            <person name="O'Hara G."/>
            <person name="Rui T."/>
            <person name="Howieson J."/>
            <person name="Reeve W."/>
            <person name="Woyke T."/>
        </authorList>
    </citation>
    <scope>NUCLEOTIDE SEQUENCE [LARGE SCALE GENOMIC DNA]</scope>
    <source>
        <strain evidence="1 2">WSM3557</strain>
    </source>
</reference>
<evidence type="ECO:0000313" key="1">
    <source>
        <dbReference type="EMBL" id="EIM26866.1"/>
    </source>
</evidence>
<proteinExistence type="predicted"/>
<dbReference type="Proteomes" id="UP000003947">
    <property type="component" value="Unassembled WGS sequence"/>
</dbReference>
<accession>I4YSC4</accession>
<organism evidence="1 2">
    <name type="scientific">Microvirga lotononidis</name>
    <dbReference type="NCBI Taxonomy" id="864069"/>
    <lineage>
        <taxon>Bacteria</taxon>
        <taxon>Pseudomonadati</taxon>
        <taxon>Pseudomonadota</taxon>
        <taxon>Alphaproteobacteria</taxon>
        <taxon>Hyphomicrobiales</taxon>
        <taxon>Methylobacteriaceae</taxon>
        <taxon>Microvirga</taxon>
    </lineage>
</organism>
<name>I4YSC4_9HYPH</name>
<dbReference type="HOGENOM" id="CLU_3236073_0_0_5"/>
<evidence type="ECO:0000313" key="2">
    <source>
        <dbReference type="Proteomes" id="UP000003947"/>
    </source>
</evidence>
<keyword evidence="2" id="KW-1185">Reference proteome</keyword>
<dbReference type="EMBL" id="JH660645">
    <property type="protein sequence ID" value="EIM26866.1"/>
    <property type="molecule type" value="Genomic_DNA"/>
</dbReference>
<sequence length="43" mass="5134">MDFVLLCGLMFGLTITATSIYDAWKTDLPWMGWDLRRRQRAQR</sequence>
<dbReference type="AlphaFoldDB" id="I4YSC4"/>